<evidence type="ECO:0008006" key="4">
    <source>
        <dbReference type="Google" id="ProtNLM"/>
    </source>
</evidence>
<feature type="transmembrane region" description="Helical" evidence="1">
    <location>
        <begin position="12"/>
        <end position="35"/>
    </location>
</feature>
<keyword evidence="3" id="KW-1185">Reference proteome</keyword>
<dbReference type="RefSeq" id="WP_089730499.1">
    <property type="nucleotide sequence ID" value="NZ_FNGI01000012.1"/>
</dbReference>
<gene>
    <name evidence="2" type="ORF">SAMN05661010_03436</name>
</gene>
<dbReference type="STRING" id="119000.SAMN05661010_03436"/>
<accession>A0A1G9QPA1</accession>
<name>A0A1G9QPA1_9GAMM</name>
<reference evidence="2 3" key="1">
    <citation type="submission" date="2016-10" db="EMBL/GenBank/DDBJ databases">
        <authorList>
            <person name="de Groot N.N."/>
        </authorList>
    </citation>
    <scope>NUCLEOTIDE SEQUENCE [LARGE SCALE GENOMIC DNA]</scope>
    <source>
        <strain evidence="2 3">DSM 14789</strain>
    </source>
</reference>
<keyword evidence="1" id="KW-1133">Transmembrane helix</keyword>
<dbReference type="OrthoDB" id="6905559at2"/>
<dbReference type="AlphaFoldDB" id="A0A1G9QPA1"/>
<dbReference type="Proteomes" id="UP000198654">
    <property type="component" value="Unassembled WGS sequence"/>
</dbReference>
<evidence type="ECO:0000313" key="2">
    <source>
        <dbReference type="EMBL" id="SDM12862.1"/>
    </source>
</evidence>
<sequence>MIHFFDSPRHTLSLSHAVLLSGLVLLFMGILGGYIVDHRLGLAEQVLAHMLIITGPVLLKIGYIVRINACQRLHIPY</sequence>
<keyword evidence="1" id="KW-0472">Membrane</keyword>
<proteinExistence type="predicted"/>
<organism evidence="2 3">
    <name type="scientific">Modicisalibacter muralis</name>
    <dbReference type="NCBI Taxonomy" id="119000"/>
    <lineage>
        <taxon>Bacteria</taxon>
        <taxon>Pseudomonadati</taxon>
        <taxon>Pseudomonadota</taxon>
        <taxon>Gammaproteobacteria</taxon>
        <taxon>Oceanospirillales</taxon>
        <taxon>Halomonadaceae</taxon>
        <taxon>Modicisalibacter</taxon>
    </lineage>
</organism>
<feature type="transmembrane region" description="Helical" evidence="1">
    <location>
        <begin position="47"/>
        <end position="65"/>
    </location>
</feature>
<protein>
    <recommendedName>
        <fullName evidence="4">Transmembrane sensor/regulator PpyR</fullName>
    </recommendedName>
</protein>
<evidence type="ECO:0000256" key="1">
    <source>
        <dbReference type="SAM" id="Phobius"/>
    </source>
</evidence>
<evidence type="ECO:0000313" key="3">
    <source>
        <dbReference type="Proteomes" id="UP000198654"/>
    </source>
</evidence>
<dbReference type="EMBL" id="FNGI01000012">
    <property type="protein sequence ID" value="SDM12862.1"/>
    <property type="molecule type" value="Genomic_DNA"/>
</dbReference>
<keyword evidence="1" id="KW-0812">Transmembrane</keyword>